<dbReference type="InterPro" id="IPR010998">
    <property type="entry name" value="Integrase_recombinase_N"/>
</dbReference>
<dbReference type="PANTHER" id="PTHR30629">
    <property type="entry name" value="PROPHAGE INTEGRASE"/>
    <property type="match status" value="1"/>
</dbReference>
<feature type="region of interest" description="Disordered" evidence="6">
    <location>
        <begin position="70"/>
        <end position="90"/>
    </location>
</feature>
<gene>
    <name evidence="9" type="ORF">ACFOW3_26665</name>
</gene>
<dbReference type="Gene3D" id="1.10.443.10">
    <property type="entry name" value="Intergrase catalytic core"/>
    <property type="match status" value="1"/>
</dbReference>
<keyword evidence="2" id="KW-0229">DNA integration</keyword>
<evidence type="ECO:0000256" key="1">
    <source>
        <dbReference type="ARBA" id="ARBA00008857"/>
    </source>
</evidence>
<dbReference type="PROSITE" id="PS51900">
    <property type="entry name" value="CB"/>
    <property type="match status" value="1"/>
</dbReference>
<dbReference type="Gene3D" id="1.10.150.130">
    <property type="match status" value="1"/>
</dbReference>
<evidence type="ECO:0000259" key="8">
    <source>
        <dbReference type="PROSITE" id="PS51900"/>
    </source>
</evidence>
<dbReference type="InterPro" id="IPR053876">
    <property type="entry name" value="Phage_int_M"/>
</dbReference>
<comment type="similarity">
    <text evidence="1">Belongs to the 'phage' integrase family.</text>
</comment>
<keyword evidence="10" id="KW-1185">Reference proteome</keyword>
<evidence type="ECO:0000313" key="9">
    <source>
        <dbReference type="EMBL" id="MFC3938207.1"/>
    </source>
</evidence>
<dbReference type="CDD" id="cd00801">
    <property type="entry name" value="INT_P4_C"/>
    <property type="match status" value="1"/>
</dbReference>
<feature type="domain" description="Tyr recombinase" evidence="7">
    <location>
        <begin position="206"/>
        <end position="399"/>
    </location>
</feature>
<accession>A0ABV8DIP7</accession>
<sequence>MGQLNELQIKAAPPRDREYLLADGEGLYLRVRPTGKVWVYRYKQLGKEAKLSLGQYPVVSLAAARKKARGEAERRSEGIDPREARREAEERERVSRLNTFELTARAWHAQAKKDREWSTSYAEKVLRHLELHIFPWIGALAIDTIAPTEVVRCLHRIKERGNLETAQRVREAVQHAFQYAVDVGTLDPARNFVNNRTGGLPPPRSRHYAAITDPQKLGQLLRDMRAYNGNIITRAALQLSPLLFQRPGQLRLAHWEDVDFDQALWRCPPEKMKLREWKKRDLRTPAHLVPLPTQAVAILRDIFPLTGPTGPIFRSMAKRSEKTRYMSDNTVNSALRTLGYDTKEQITGHGFRATARTLIRELLGWDREVIERHLAHVSDEELGGSYDRTTHFNQRCRMIQLWADLLDDLAADKVVAPASDMRCSGAVSLQSWTGGSPAAGVGNEEGFMVAA</sequence>
<dbReference type="Proteomes" id="UP001595693">
    <property type="component" value="Unassembled WGS sequence"/>
</dbReference>
<comment type="caution">
    <text evidence="9">The sequence shown here is derived from an EMBL/GenBank/DDBJ whole genome shotgun (WGS) entry which is preliminary data.</text>
</comment>
<organism evidence="9 10">
    <name type="scientific">Acidovorax facilis</name>
    <dbReference type="NCBI Taxonomy" id="12917"/>
    <lineage>
        <taxon>Bacteria</taxon>
        <taxon>Pseudomonadati</taxon>
        <taxon>Pseudomonadota</taxon>
        <taxon>Betaproteobacteria</taxon>
        <taxon>Burkholderiales</taxon>
        <taxon>Comamonadaceae</taxon>
        <taxon>Acidovorax</taxon>
    </lineage>
</organism>
<dbReference type="EMBL" id="JBHSAJ010000172">
    <property type="protein sequence ID" value="MFC3938207.1"/>
    <property type="molecule type" value="Genomic_DNA"/>
</dbReference>
<evidence type="ECO:0000256" key="3">
    <source>
        <dbReference type="ARBA" id="ARBA00023125"/>
    </source>
</evidence>
<evidence type="ECO:0000259" key="7">
    <source>
        <dbReference type="PROSITE" id="PS51898"/>
    </source>
</evidence>
<keyword evidence="3 5" id="KW-0238">DNA-binding</keyword>
<dbReference type="InterPro" id="IPR038488">
    <property type="entry name" value="Integrase_DNA-bd_sf"/>
</dbReference>
<evidence type="ECO:0000313" key="10">
    <source>
        <dbReference type="Proteomes" id="UP001595693"/>
    </source>
</evidence>
<evidence type="ECO:0000256" key="5">
    <source>
        <dbReference type="PROSITE-ProRule" id="PRU01248"/>
    </source>
</evidence>
<dbReference type="InterPro" id="IPR002104">
    <property type="entry name" value="Integrase_catalytic"/>
</dbReference>
<dbReference type="InterPro" id="IPR025166">
    <property type="entry name" value="Integrase_DNA_bind_dom"/>
</dbReference>
<evidence type="ECO:0000256" key="6">
    <source>
        <dbReference type="SAM" id="MobiDB-lite"/>
    </source>
</evidence>
<proteinExistence type="inferred from homology"/>
<dbReference type="Pfam" id="PF22022">
    <property type="entry name" value="Phage_int_M"/>
    <property type="match status" value="1"/>
</dbReference>
<reference evidence="10" key="1">
    <citation type="journal article" date="2019" name="Int. J. Syst. Evol. Microbiol.">
        <title>The Global Catalogue of Microorganisms (GCM) 10K type strain sequencing project: providing services to taxonomists for standard genome sequencing and annotation.</title>
        <authorList>
            <consortium name="The Broad Institute Genomics Platform"/>
            <consortium name="The Broad Institute Genome Sequencing Center for Infectious Disease"/>
            <person name="Wu L."/>
            <person name="Ma J."/>
        </authorList>
    </citation>
    <scope>NUCLEOTIDE SEQUENCE [LARGE SCALE GENOMIC DNA]</scope>
    <source>
        <strain evidence="10">CCUG 2113</strain>
    </source>
</reference>
<dbReference type="PANTHER" id="PTHR30629:SF2">
    <property type="entry name" value="PROPHAGE INTEGRASE INTS-RELATED"/>
    <property type="match status" value="1"/>
</dbReference>
<dbReference type="InterPro" id="IPR050808">
    <property type="entry name" value="Phage_Integrase"/>
</dbReference>
<evidence type="ECO:0000256" key="2">
    <source>
        <dbReference type="ARBA" id="ARBA00022908"/>
    </source>
</evidence>
<dbReference type="InterPro" id="IPR013762">
    <property type="entry name" value="Integrase-like_cat_sf"/>
</dbReference>
<dbReference type="Pfam" id="PF13356">
    <property type="entry name" value="Arm-DNA-bind_3"/>
    <property type="match status" value="1"/>
</dbReference>
<dbReference type="InterPro" id="IPR044068">
    <property type="entry name" value="CB"/>
</dbReference>
<protein>
    <submittedName>
        <fullName evidence="9">Tyrosine-type recombinase/integrase</fullName>
    </submittedName>
</protein>
<keyword evidence="4" id="KW-0233">DNA recombination</keyword>
<evidence type="ECO:0000256" key="4">
    <source>
        <dbReference type="ARBA" id="ARBA00023172"/>
    </source>
</evidence>
<feature type="domain" description="Core-binding (CB)" evidence="8">
    <location>
        <begin position="98"/>
        <end position="181"/>
    </location>
</feature>
<dbReference type="Pfam" id="PF00589">
    <property type="entry name" value="Phage_integrase"/>
    <property type="match status" value="1"/>
</dbReference>
<dbReference type="PROSITE" id="PS51898">
    <property type="entry name" value="TYR_RECOMBINASE"/>
    <property type="match status" value="1"/>
</dbReference>
<dbReference type="SUPFAM" id="SSF56349">
    <property type="entry name" value="DNA breaking-rejoining enzymes"/>
    <property type="match status" value="1"/>
</dbReference>
<dbReference type="RefSeq" id="WP_055398518.1">
    <property type="nucleotide sequence ID" value="NZ_JAMXAX010000103.1"/>
</dbReference>
<dbReference type="Gene3D" id="3.30.160.390">
    <property type="entry name" value="Integrase, DNA-binding domain"/>
    <property type="match status" value="1"/>
</dbReference>
<name>A0ABV8DIP7_9BURK</name>
<dbReference type="InterPro" id="IPR011010">
    <property type="entry name" value="DNA_brk_join_enz"/>
</dbReference>